<dbReference type="SUPFAM" id="SSF63380">
    <property type="entry name" value="Riboflavin synthase domain-like"/>
    <property type="match status" value="1"/>
</dbReference>
<dbReference type="Proteomes" id="UP000289555">
    <property type="component" value="Chromosome"/>
</dbReference>
<keyword evidence="2" id="KW-1185">Reference proteome</keyword>
<evidence type="ECO:0000313" key="2">
    <source>
        <dbReference type="Proteomes" id="UP000289555"/>
    </source>
</evidence>
<accession>A0ABM7GUB3</accession>
<evidence type="ECO:0000313" key="1">
    <source>
        <dbReference type="EMBL" id="BBI54304.1"/>
    </source>
</evidence>
<name>A0ABM7GUB3_9GAMM</name>
<gene>
    <name evidence="1" type="ORF">HORIV_67250</name>
</gene>
<organism evidence="1 2">
    <name type="scientific">Vreelandella olivaria</name>
    <dbReference type="NCBI Taxonomy" id="390919"/>
    <lineage>
        <taxon>Bacteria</taxon>
        <taxon>Pseudomonadati</taxon>
        <taxon>Pseudomonadota</taxon>
        <taxon>Gammaproteobacteria</taxon>
        <taxon>Oceanospirillales</taxon>
        <taxon>Halomonadaceae</taxon>
        <taxon>Vreelandella</taxon>
    </lineage>
</organism>
<proteinExistence type="predicted"/>
<dbReference type="Gene3D" id="2.40.30.10">
    <property type="entry name" value="Translation factors"/>
    <property type="match status" value="1"/>
</dbReference>
<protein>
    <recommendedName>
        <fullName evidence="3">FAD-binding FR-type domain-containing protein</fullName>
    </recommendedName>
</protein>
<sequence>MRRVVVAEVKREAEAVIRVGLVDPHGRELPDWTPGSHIELVSGEWRRYYSLCGTRDDRDRLSIAILREPEGAAARCTSTTRSSRGIYCISQAPRTISTWTRRQRVIP</sequence>
<reference evidence="2" key="1">
    <citation type="journal article" date="2019" name="Microbiol. Resour. Announc.">
        <title>Complete Genome Sequence of Halomonas olivaria, a Moderately Halophilic Bacterium Isolated from Olive Processing Effluents, Obtained by Nanopore Sequencing.</title>
        <authorList>
            <person name="Nagata S."/>
            <person name="Ii K.M."/>
            <person name="Tsukimi T."/>
            <person name="Miura M.C."/>
            <person name="Galipon J."/>
            <person name="Arakawa K."/>
        </authorList>
    </citation>
    <scope>NUCLEOTIDE SEQUENCE [LARGE SCALE GENOMIC DNA]</scope>
    <source>
        <strain evidence="2">TYRC17</strain>
    </source>
</reference>
<dbReference type="EMBL" id="AP019416">
    <property type="protein sequence ID" value="BBI54304.1"/>
    <property type="molecule type" value="Genomic_DNA"/>
</dbReference>
<dbReference type="InterPro" id="IPR017938">
    <property type="entry name" value="Riboflavin_synthase-like_b-brl"/>
</dbReference>
<evidence type="ECO:0008006" key="3">
    <source>
        <dbReference type="Google" id="ProtNLM"/>
    </source>
</evidence>